<accession>A0AAV7LQ47</accession>
<feature type="compositionally biased region" description="Gly residues" evidence="1">
    <location>
        <begin position="24"/>
        <end position="33"/>
    </location>
</feature>
<sequence>MGEEVARPGVGPYGGPRQKTRAGAAGGVGGPDGQGVPTQAVLGPLQDFVVRLFKHVAPELKDQAIILDKTHRAGHPARSLGQAQGILTCLHHYNQRETILVAAHNQNVIEFEGHRIGLFQELLILILQRRRTLRQITNFLHERDIRYKWGHPFRLQFVWLNEKLSIRTMEEAQALERMPPGLRDWPRQLPSQERPSQGDRGRLKHRHRRNKSHKPMMAESQKERAALIWSLHSQDSVSEAGSEH</sequence>
<feature type="region of interest" description="Disordered" evidence="1">
    <location>
        <begin position="177"/>
        <end position="225"/>
    </location>
</feature>
<proteinExistence type="predicted"/>
<comment type="caution">
    <text evidence="2">The sequence shown here is derived from an EMBL/GenBank/DDBJ whole genome shotgun (WGS) entry which is preliminary data.</text>
</comment>
<evidence type="ECO:0000313" key="3">
    <source>
        <dbReference type="Proteomes" id="UP001066276"/>
    </source>
</evidence>
<dbReference type="Gene3D" id="3.30.250.20">
    <property type="entry name" value="L1 transposable element, C-terminal domain"/>
    <property type="match status" value="1"/>
</dbReference>
<protein>
    <submittedName>
        <fullName evidence="2">Uncharacterized protein</fullName>
    </submittedName>
</protein>
<evidence type="ECO:0000313" key="2">
    <source>
        <dbReference type="EMBL" id="KAJ1091593.1"/>
    </source>
</evidence>
<feature type="compositionally biased region" description="Basic residues" evidence="1">
    <location>
        <begin position="202"/>
        <end position="214"/>
    </location>
</feature>
<name>A0AAV7LQ47_PLEWA</name>
<reference evidence="2" key="1">
    <citation type="journal article" date="2022" name="bioRxiv">
        <title>Sequencing and chromosome-scale assembly of the giantPleurodeles waltlgenome.</title>
        <authorList>
            <person name="Brown T."/>
            <person name="Elewa A."/>
            <person name="Iarovenko S."/>
            <person name="Subramanian E."/>
            <person name="Araus A.J."/>
            <person name="Petzold A."/>
            <person name="Susuki M."/>
            <person name="Suzuki K.-i.T."/>
            <person name="Hayashi T."/>
            <person name="Toyoda A."/>
            <person name="Oliveira C."/>
            <person name="Osipova E."/>
            <person name="Leigh N.D."/>
            <person name="Simon A."/>
            <person name="Yun M.H."/>
        </authorList>
    </citation>
    <scope>NUCLEOTIDE SEQUENCE</scope>
    <source>
        <strain evidence="2">20211129_DDA</strain>
        <tissue evidence="2">Liver</tissue>
    </source>
</reference>
<feature type="region of interest" description="Disordered" evidence="1">
    <location>
        <begin position="1"/>
        <end position="36"/>
    </location>
</feature>
<dbReference type="InterPro" id="IPR042566">
    <property type="entry name" value="L1_C"/>
</dbReference>
<dbReference type="AlphaFoldDB" id="A0AAV7LQ47"/>
<dbReference type="EMBL" id="JANPWB010000015">
    <property type="protein sequence ID" value="KAJ1091593.1"/>
    <property type="molecule type" value="Genomic_DNA"/>
</dbReference>
<keyword evidence="3" id="KW-1185">Reference proteome</keyword>
<evidence type="ECO:0000256" key="1">
    <source>
        <dbReference type="SAM" id="MobiDB-lite"/>
    </source>
</evidence>
<dbReference type="Proteomes" id="UP001066276">
    <property type="component" value="Chromosome 11"/>
</dbReference>
<gene>
    <name evidence="2" type="ORF">NDU88_004712</name>
</gene>
<organism evidence="2 3">
    <name type="scientific">Pleurodeles waltl</name>
    <name type="common">Iberian ribbed newt</name>
    <dbReference type="NCBI Taxonomy" id="8319"/>
    <lineage>
        <taxon>Eukaryota</taxon>
        <taxon>Metazoa</taxon>
        <taxon>Chordata</taxon>
        <taxon>Craniata</taxon>
        <taxon>Vertebrata</taxon>
        <taxon>Euteleostomi</taxon>
        <taxon>Amphibia</taxon>
        <taxon>Batrachia</taxon>
        <taxon>Caudata</taxon>
        <taxon>Salamandroidea</taxon>
        <taxon>Salamandridae</taxon>
        <taxon>Pleurodelinae</taxon>
        <taxon>Pleurodeles</taxon>
    </lineage>
</organism>